<protein>
    <submittedName>
        <fullName evidence="6">TetR/AcrR family transcriptional regulator</fullName>
    </submittedName>
</protein>
<evidence type="ECO:0000256" key="2">
    <source>
        <dbReference type="ARBA" id="ARBA00023125"/>
    </source>
</evidence>
<proteinExistence type="predicted"/>
<name>A0A9D2DCV5_9BACT</name>
<dbReference type="PANTHER" id="PTHR30055:SF234">
    <property type="entry name" value="HTH-TYPE TRANSCRIPTIONAL REGULATOR BETI"/>
    <property type="match status" value="1"/>
</dbReference>
<reference evidence="6" key="1">
    <citation type="journal article" date="2021" name="PeerJ">
        <title>Extensive microbial diversity within the chicken gut microbiome revealed by metagenomics and culture.</title>
        <authorList>
            <person name="Gilroy R."/>
            <person name="Ravi A."/>
            <person name="Getino M."/>
            <person name="Pursley I."/>
            <person name="Horton D.L."/>
            <person name="Alikhan N.F."/>
            <person name="Baker D."/>
            <person name="Gharbi K."/>
            <person name="Hall N."/>
            <person name="Watson M."/>
            <person name="Adriaenssens E.M."/>
            <person name="Foster-Nyarko E."/>
            <person name="Jarju S."/>
            <person name="Secka A."/>
            <person name="Antonio M."/>
            <person name="Oren A."/>
            <person name="Chaudhuri R.R."/>
            <person name="La Ragione R."/>
            <person name="Hildebrand F."/>
            <person name="Pallen M.J."/>
        </authorList>
    </citation>
    <scope>NUCLEOTIDE SEQUENCE</scope>
    <source>
        <strain evidence="6">ChiHjej11B10-19426</strain>
    </source>
</reference>
<keyword evidence="1" id="KW-0805">Transcription regulation</keyword>
<dbReference type="AlphaFoldDB" id="A0A9D2DCV5"/>
<evidence type="ECO:0000256" key="4">
    <source>
        <dbReference type="PROSITE-ProRule" id="PRU00335"/>
    </source>
</evidence>
<dbReference type="SUPFAM" id="SSF46689">
    <property type="entry name" value="Homeodomain-like"/>
    <property type="match status" value="1"/>
</dbReference>
<dbReference type="EMBL" id="DXCC01000004">
    <property type="protein sequence ID" value="HIZ14547.1"/>
    <property type="molecule type" value="Genomic_DNA"/>
</dbReference>
<dbReference type="Gene3D" id="1.10.357.10">
    <property type="entry name" value="Tetracycline Repressor, domain 2"/>
    <property type="match status" value="1"/>
</dbReference>
<evidence type="ECO:0000259" key="5">
    <source>
        <dbReference type="PROSITE" id="PS50977"/>
    </source>
</evidence>
<keyword evidence="2 4" id="KW-0238">DNA-binding</keyword>
<feature type="domain" description="HTH tetR-type" evidence="5">
    <location>
        <begin position="1"/>
        <end position="61"/>
    </location>
</feature>
<reference evidence="6" key="2">
    <citation type="submission" date="2021-04" db="EMBL/GenBank/DDBJ databases">
        <authorList>
            <person name="Gilroy R."/>
        </authorList>
    </citation>
    <scope>NUCLEOTIDE SEQUENCE</scope>
    <source>
        <strain evidence="6">ChiHjej11B10-19426</strain>
    </source>
</reference>
<dbReference type="Proteomes" id="UP000824014">
    <property type="component" value="Unassembled WGS sequence"/>
</dbReference>
<gene>
    <name evidence="6" type="ORF">H9816_01330</name>
</gene>
<dbReference type="GO" id="GO:0000976">
    <property type="term" value="F:transcription cis-regulatory region binding"/>
    <property type="evidence" value="ECO:0007669"/>
    <property type="project" value="TreeGrafter"/>
</dbReference>
<sequence>MELKERIVDTALRLFTDLGIKSVRMDDIASVCGISKRTLYEQFTDREHLVRQAIETYVKQQEAMLVGPMSRAENAIDEMWIMSGHGTEFKTSARNLMIDLLRFYPQIFEDIVRKYYEQIVACSEACLRRGKEQGMFLGWIDETIMARGFTRYLYGLHRDFSERIIAAGPVNESSQLDEMRMLMMLFVRGITTDEGRAYIDAKMKDRKQL</sequence>
<keyword evidence="3" id="KW-0804">Transcription</keyword>
<dbReference type="PRINTS" id="PR00455">
    <property type="entry name" value="HTHTETR"/>
</dbReference>
<evidence type="ECO:0000313" key="6">
    <source>
        <dbReference type="EMBL" id="HIZ14547.1"/>
    </source>
</evidence>
<dbReference type="InterPro" id="IPR009057">
    <property type="entry name" value="Homeodomain-like_sf"/>
</dbReference>
<accession>A0A9D2DCV5</accession>
<dbReference type="Pfam" id="PF00440">
    <property type="entry name" value="TetR_N"/>
    <property type="match status" value="1"/>
</dbReference>
<dbReference type="InterPro" id="IPR050109">
    <property type="entry name" value="HTH-type_TetR-like_transc_reg"/>
</dbReference>
<dbReference type="InterPro" id="IPR001647">
    <property type="entry name" value="HTH_TetR"/>
</dbReference>
<dbReference type="PANTHER" id="PTHR30055">
    <property type="entry name" value="HTH-TYPE TRANSCRIPTIONAL REGULATOR RUTR"/>
    <property type="match status" value="1"/>
</dbReference>
<evidence type="ECO:0000256" key="3">
    <source>
        <dbReference type="ARBA" id="ARBA00023163"/>
    </source>
</evidence>
<organism evidence="6 7">
    <name type="scientific">Candidatus Tidjanibacter faecipullorum</name>
    <dbReference type="NCBI Taxonomy" id="2838766"/>
    <lineage>
        <taxon>Bacteria</taxon>
        <taxon>Pseudomonadati</taxon>
        <taxon>Bacteroidota</taxon>
        <taxon>Bacteroidia</taxon>
        <taxon>Bacteroidales</taxon>
        <taxon>Rikenellaceae</taxon>
        <taxon>Tidjanibacter</taxon>
    </lineage>
</organism>
<evidence type="ECO:0000256" key="1">
    <source>
        <dbReference type="ARBA" id="ARBA00023015"/>
    </source>
</evidence>
<dbReference type="GO" id="GO:0003700">
    <property type="term" value="F:DNA-binding transcription factor activity"/>
    <property type="evidence" value="ECO:0007669"/>
    <property type="project" value="TreeGrafter"/>
</dbReference>
<dbReference type="PROSITE" id="PS50977">
    <property type="entry name" value="HTH_TETR_2"/>
    <property type="match status" value="1"/>
</dbReference>
<evidence type="ECO:0000313" key="7">
    <source>
        <dbReference type="Proteomes" id="UP000824014"/>
    </source>
</evidence>
<comment type="caution">
    <text evidence="6">The sequence shown here is derived from an EMBL/GenBank/DDBJ whole genome shotgun (WGS) entry which is preliminary data.</text>
</comment>
<feature type="DNA-binding region" description="H-T-H motif" evidence="4">
    <location>
        <begin position="24"/>
        <end position="43"/>
    </location>
</feature>